<accession>A0A5P2G549</accession>
<dbReference type="OrthoDB" id="721009at2"/>
<dbReference type="RefSeq" id="WP_131329110.1">
    <property type="nucleotide sequence ID" value="NZ_CP044016.1"/>
</dbReference>
<dbReference type="GO" id="GO:0009251">
    <property type="term" value="P:glucan catabolic process"/>
    <property type="evidence" value="ECO:0007669"/>
    <property type="project" value="TreeGrafter"/>
</dbReference>
<dbReference type="KEGG" id="arac:E0W69_005915"/>
<dbReference type="PRINTS" id="PR00133">
    <property type="entry name" value="GLHYDRLASE3"/>
</dbReference>
<dbReference type="SUPFAM" id="SSF51445">
    <property type="entry name" value="(Trans)glycosidases"/>
    <property type="match status" value="1"/>
</dbReference>
<proteinExistence type="inferred from homology"/>
<evidence type="ECO:0000256" key="1">
    <source>
        <dbReference type="ARBA" id="ARBA00005336"/>
    </source>
</evidence>
<keyword evidence="6" id="KW-1185">Reference proteome</keyword>
<feature type="domain" description="Fibronectin type III-like" evidence="4">
    <location>
        <begin position="697"/>
        <end position="766"/>
    </location>
</feature>
<protein>
    <submittedName>
        <fullName evidence="5">Beta-glucosidase</fullName>
    </submittedName>
</protein>
<dbReference type="PROSITE" id="PS00775">
    <property type="entry name" value="GLYCOSYL_HYDROL_F3"/>
    <property type="match status" value="1"/>
</dbReference>
<dbReference type="Gene3D" id="3.20.20.300">
    <property type="entry name" value="Glycoside hydrolase, family 3, N-terminal domain"/>
    <property type="match status" value="1"/>
</dbReference>
<dbReference type="EMBL" id="CP044016">
    <property type="protein sequence ID" value="QES88223.1"/>
    <property type="molecule type" value="Genomic_DNA"/>
</dbReference>
<dbReference type="Proteomes" id="UP000292424">
    <property type="component" value="Chromosome"/>
</dbReference>
<dbReference type="InterPro" id="IPR036962">
    <property type="entry name" value="Glyco_hydro_3_N_sf"/>
</dbReference>
<dbReference type="Gene3D" id="3.40.50.1700">
    <property type="entry name" value="Glycoside hydrolase family 3 C-terminal domain"/>
    <property type="match status" value="1"/>
</dbReference>
<reference evidence="5 6" key="1">
    <citation type="submission" date="2019-09" db="EMBL/GenBank/DDBJ databases">
        <title>Complete genome sequence of Arachidicoccus sp. B3-10 isolated from apple orchard soil.</title>
        <authorList>
            <person name="Kim H.S."/>
            <person name="Han K.-I."/>
            <person name="Suh M.K."/>
            <person name="Lee K.C."/>
            <person name="Eom M.K."/>
            <person name="Kim J.-S."/>
            <person name="Kang S.W."/>
            <person name="Sin Y."/>
            <person name="Lee J.-S."/>
        </authorList>
    </citation>
    <scope>NUCLEOTIDE SEQUENCE [LARGE SCALE GENOMIC DNA]</scope>
    <source>
        <strain evidence="5 6">B3-10</strain>
    </source>
</reference>
<dbReference type="InterPro" id="IPR051915">
    <property type="entry name" value="Cellulose_Degrad_GH3"/>
</dbReference>
<keyword evidence="2 3" id="KW-0378">Hydrolase</keyword>
<keyword evidence="3" id="KW-0326">Glycosidase</keyword>
<dbReference type="Pfam" id="PF01915">
    <property type="entry name" value="Glyco_hydro_3_C"/>
    <property type="match status" value="1"/>
</dbReference>
<dbReference type="InterPro" id="IPR036881">
    <property type="entry name" value="Glyco_hydro_3_C_sf"/>
</dbReference>
<organism evidence="5 6">
    <name type="scientific">Rhizosphaericola mali</name>
    <dbReference type="NCBI Taxonomy" id="2545455"/>
    <lineage>
        <taxon>Bacteria</taxon>
        <taxon>Pseudomonadati</taxon>
        <taxon>Bacteroidota</taxon>
        <taxon>Chitinophagia</taxon>
        <taxon>Chitinophagales</taxon>
        <taxon>Chitinophagaceae</taxon>
        <taxon>Rhizosphaericola</taxon>
    </lineage>
</organism>
<dbReference type="FunFam" id="3.40.50.1700:FF:000009">
    <property type="entry name" value="Periplasmic beta-glucosidase"/>
    <property type="match status" value="1"/>
</dbReference>
<evidence type="ECO:0000259" key="4">
    <source>
        <dbReference type="SMART" id="SM01217"/>
    </source>
</evidence>
<dbReference type="InterPro" id="IPR026891">
    <property type="entry name" value="Fn3-like"/>
</dbReference>
<dbReference type="Pfam" id="PF00933">
    <property type="entry name" value="Glyco_hydro_3"/>
    <property type="match status" value="1"/>
</dbReference>
<dbReference type="InterPro" id="IPR001764">
    <property type="entry name" value="Glyco_hydro_3_N"/>
</dbReference>
<evidence type="ECO:0000256" key="2">
    <source>
        <dbReference type="ARBA" id="ARBA00022801"/>
    </source>
</evidence>
<dbReference type="SUPFAM" id="SSF52279">
    <property type="entry name" value="Beta-D-glucan exohydrolase, C-terminal domain"/>
    <property type="match status" value="1"/>
</dbReference>
<evidence type="ECO:0000313" key="6">
    <source>
        <dbReference type="Proteomes" id="UP000292424"/>
    </source>
</evidence>
<evidence type="ECO:0000256" key="3">
    <source>
        <dbReference type="RuleBase" id="RU361161"/>
    </source>
</evidence>
<dbReference type="PANTHER" id="PTHR30620:SF123">
    <property type="entry name" value="BETA-XYLOSIDASE"/>
    <property type="match status" value="1"/>
</dbReference>
<dbReference type="Gene3D" id="2.60.40.10">
    <property type="entry name" value="Immunoglobulins"/>
    <property type="match status" value="1"/>
</dbReference>
<dbReference type="GO" id="GO:0008422">
    <property type="term" value="F:beta-glucosidase activity"/>
    <property type="evidence" value="ECO:0007669"/>
    <property type="project" value="TreeGrafter"/>
</dbReference>
<dbReference type="Pfam" id="PF14310">
    <property type="entry name" value="Fn3-like"/>
    <property type="match status" value="1"/>
</dbReference>
<sequence>MRKVFLLLSLSCTQFGVFGQKTISTSTPITVQTLLSKMSLDEKINELSAVFGWEMYSKTGNTVATSEKLKSKQYLPGMFWGTLRADPWTRVTLKTGLTVKQAVEVTNAIQKYATQHDDNHIPIMLAEEGMHGVMAIGTTVFPTAIGQASTWDTALIRKMGQAIAAETRSQGSHIVYGPILDLAREPRWSRVEETFGEDPELVMQMGVAMVQGLQNGPFKTISTLKHFAAYGMSDAGQNGGSVTLGKRDLNENILYPFKAAVKAGVGSVMTSYNSIDGIPCTSDSVLFTDILRKQWHFNGFTVSDLGSIEGIFTTHNTAKSLADGASQALKAGVDTDLGGNGFGKNLKEAYDSGWVSLAQIDTAVGRLLKAKIDLGLFENPYVDVKIAEKIVRSKEHIQIARDLAKESVVLLKNEPFNRKVLLPLSKSLKNIAIIGPNADNMYNQLGDYTAPQDPNAIITVLKGIKNKLPNANINYVKGCNIRDTTEQNIEAAVNATKNAEVAIVVVGGSSARDFKTEYKATGAATVKENGKNEILSDMESGEGYDRTSLDLMGLQNKLIKAIVATGKPVVLVTIEGRPLNINWPSEHVPAILAAWYPGQEGGNGIADVLFGDYNPSGRLPITIPRSVGQLPVYYNHDRPVKHNYVEESAKPLFAFGYGLSYSKFDYSNLHVEHINDGENLLKVSFKIKNVSNIAGTEIPQLYVHTIVSSTVKPEIQLRNFSHILLQPQEEKEVVFYLNKEKMQTFGKNEQWSVEHGPYEICIGSSSDNLLLKETVSL</sequence>
<dbReference type="InterPro" id="IPR017853">
    <property type="entry name" value="GH"/>
</dbReference>
<comment type="similarity">
    <text evidence="1 3">Belongs to the glycosyl hydrolase 3 family.</text>
</comment>
<gene>
    <name evidence="5" type="ORF">E0W69_005915</name>
</gene>
<name>A0A5P2G549_9BACT</name>
<dbReference type="InterPro" id="IPR002772">
    <property type="entry name" value="Glyco_hydro_3_C"/>
</dbReference>
<evidence type="ECO:0000313" key="5">
    <source>
        <dbReference type="EMBL" id="QES88223.1"/>
    </source>
</evidence>
<dbReference type="PANTHER" id="PTHR30620">
    <property type="entry name" value="PERIPLASMIC BETA-GLUCOSIDASE-RELATED"/>
    <property type="match status" value="1"/>
</dbReference>
<dbReference type="AlphaFoldDB" id="A0A5P2G549"/>
<dbReference type="SMART" id="SM01217">
    <property type="entry name" value="Fn3_like"/>
    <property type="match status" value="1"/>
</dbReference>
<dbReference type="InterPro" id="IPR019800">
    <property type="entry name" value="Glyco_hydro_3_AS"/>
</dbReference>
<dbReference type="InterPro" id="IPR013783">
    <property type="entry name" value="Ig-like_fold"/>
</dbReference>